<dbReference type="SUPFAM" id="SSF144091">
    <property type="entry name" value="Rhomboid-like"/>
    <property type="match status" value="1"/>
</dbReference>
<organism evidence="5 6">
    <name type="scientific">Coptis chinensis</name>
    <dbReference type="NCBI Taxonomy" id="261450"/>
    <lineage>
        <taxon>Eukaryota</taxon>
        <taxon>Viridiplantae</taxon>
        <taxon>Streptophyta</taxon>
        <taxon>Embryophyta</taxon>
        <taxon>Tracheophyta</taxon>
        <taxon>Spermatophyta</taxon>
        <taxon>Magnoliopsida</taxon>
        <taxon>Ranunculales</taxon>
        <taxon>Ranunculaceae</taxon>
        <taxon>Coptidoideae</taxon>
        <taxon>Coptis</taxon>
    </lineage>
</organism>
<dbReference type="AlphaFoldDB" id="A0A835IF06"/>
<gene>
    <name evidence="5" type="ORF">IFM89_023043</name>
</gene>
<evidence type="ECO:0008006" key="7">
    <source>
        <dbReference type="Google" id="ProtNLM"/>
    </source>
</evidence>
<accession>A0A835IF06</accession>
<dbReference type="InterPro" id="IPR035952">
    <property type="entry name" value="Rhomboid-like_sf"/>
</dbReference>
<comment type="caution">
    <text evidence="5">The sequence shown here is derived from an EMBL/GenBank/DDBJ whole genome shotgun (WGS) entry which is preliminary data.</text>
</comment>
<dbReference type="Proteomes" id="UP000631114">
    <property type="component" value="Unassembled WGS sequence"/>
</dbReference>
<evidence type="ECO:0000256" key="3">
    <source>
        <dbReference type="ARBA" id="ARBA00022989"/>
    </source>
</evidence>
<protein>
    <recommendedName>
        <fullName evidence="7">Peptidase S54 rhomboid domain-containing protein</fullName>
    </recommendedName>
</protein>
<reference evidence="5 6" key="1">
    <citation type="submission" date="2020-10" db="EMBL/GenBank/DDBJ databases">
        <title>The Coptis chinensis genome and diversification of protoberbering-type alkaloids.</title>
        <authorList>
            <person name="Wang B."/>
            <person name="Shu S."/>
            <person name="Song C."/>
            <person name="Liu Y."/>
        </authorList>
    </citation>
    <scope>NUCLEOTIDE SEQUENCE [LARGE SCALE GENOMIC DNA]</scope>
    <source>
        <strain evidence="5">HL-2020</strain>
        <tissue evidence="5">Leaf</tissue>
    </source>
</reference>
<comment type="subcellular location">
    <subcellularLocation>
        <location evidence="1">Membrane</location>
        <topology evidence="1">Multi-pass membrane protein</topology>
    </subcellularLocation>
</comment>
<evidence type="ECO:0000313" key="6">
    <source>
        <dbReference type="Proteomes" id="UP000631114"/>
    </source>
</evidence>
<evidence type="ECO:0000256" key="1">
    <source>
        <dbReference type="ARBA" id="ARBA00004141"/>
    </source>
</evidence>
<keyword evidence="4" id="KW-0472">Membrane</keyword>
<dbReference type="EMBL" id="JADFTS010000003">
    <property type="protein sequence ID" value="KAF9615392.1"/>
    <property type="molecule type" value="Genomic_DNA"/>
</dbReference>
<evidence type="ECO:0000256" key="4">
    <source>
        <dbReference type="ARBA" id="ARBA00023136"/>
    </source>
</evidence>
<evidence type="ECO:0000256" key="2">
    <source>
        <dbReference type="ARBA" id="ARBA00022692"/>
    </source>
</evidence>
<proteinExistence type="predicted"/>
<name>A0A835IF06_9MAGN</name>
<sequence>MRFVQKKTLPDFEGKHSRFAYNDVGEQSMEGQMKRRFVKMIPTKQGMVETFDEYLPASWKVMEAAQSSAGLSGRGYALQNVNHIAHLSGALVGVALMWLLSKVPSQPPDEEVSILNRKTNKD</sequence>
<keyword evidence="3" id="KW-1133">Transmembrane helix</keyword>
<keyword evidence="6" id="KW-1185">Reference proteome</keyword>
<keyword evidence="2" id="KW-0812">Transmembrane</keyword>
<dbReference type="GO" id="GO:0016020">
    <property type="term" value="C:membrane"/>
    <property type="evidence" value="ECO:0007669"/>
    <property type="project" value="UniProtKB-SubCell"/>
</dbReference>
<evidence type="ECO:0000313" key="5">
    <source>
        <dbReference type="EMBL" id="KAF9615392.1"/>
    </source>
</evidence>